<organism evidence="2 3">
    <name type="scientific">Sutcliffiella cohnii</name>
    <dbReference type="NCBI Taxonomy" id="33932"/>
    <lineage>
        <taxon>Bacteria</taxon>
        <taxon>Bacillati</taxon>
        <taxon>Bacillota</taxon>
        <taxon>Bacilli</taxon>
        <taxon>Bacillales</taxon>
        <taxon>Bacillaceae</taxon>
        <taxon>Sutcliffiella</taxon>
    </lineage>
</organism>
<evidence type="ECO:0000313" key="2">
    <source>
        <dbReference type="EMBL" id="AST89903.1"/>
    </source>
</evidence>
<keyword evidence="1" id="KW-1133">Transmembrane helix</keyword>
<name>A0A223KKM1_9BACI</name>
<evidence type="ECO:0000256" key="1">
    <source>
        <dbReference type="SAM" id="Phobius"/>
    </source>
</evidence>
<protein>
    <submittedName>
        <fullName evidence="2">Uncharacterized protein</fullName>
    </submittedName>
</protein>
<accession>A0A223KKM1</accession>
<feature type="transmembrane region" description="Helical" evidence="1">
    <location>
        <begin position="7"/>
        <end position="28"/>
    </location>
</feature>
<dbReference type="Proteomes" id="UP000215224">
    <property type="component" value="Chromosome"/>
</dbReference>
<dbReference type="EMBL" id="CP018866">
    <property type="protein sequence ID" value="AST89903.1"/>
    <property type="molecule type" value="Genomic_DNA"/>
</dbReference>
<feature type="transmembrane region" description="Helical" evidence="1">
    <location>
        <begin position="87"/>
        <end position="106"/>
    </location>
</feature>
<dbReference type="KEGG" id="bcoh:BC6307_00725"/>
<feature type="transmembrane region" description="Helical" evidence="1">
    <location>
        <begin position="40"/>
        <end position="57"/>
    </location>
</feature>
<proteinExistence type="predicted"/>
<evidence type="ECO:0000313" key="3">
    <source>
        <dbReference type="Proteomes" id="UP000215224"/>
    </source>
</evidence>
<sequence>MASIFKNISVVGIAGGVLSIILWINFAFVNPYNDPTMGPMLNTFFMLLLPACLAIFSSIKLSQLLMFIAFVWSVPMSIYLIATPGIFSLFGLTSAFYLVSFLLIRFGRHSTAIHQ</sequence>
<dbReference type="AlphaFoldDB" id="A0A223KKM1"/>
<reference evidence="2 3" key="1">
    <citation type="submission" date="2016-12" db="EMBL/GenBank/DDBJ databases">
        <title>The whole genome sequencing and assembly of Bacillus cohnii DSM 6307T strain.</title>
        <authorList>
            <person name="Lee Y.-J."/>
            <person name="Yi H."/>
            <person name="Bahn Y.-S."/>
            <person name="Kim J.F."/>
            <person name="Lee D.-W."/>
        </authorList>
    </citation>
    <scope>NUCLEOTIDE SEQUENCE [LARGE SCALE GENOMIC DNA]</scope>
    <source>
        <strain evidence="2 3">DSM 6307</strain>
    </source>
</reference>
<keyword evidence="3" id="KW-1185">Reference proteome</keyword>
<dbReference type="RefSeq" id="WP_066416268.1">
    <property type="nucleotide sequence ID" value="NZ_CP018866.1"/>
</dbReference>
<feature type="transmembrane region" description="Helical" evidence="1">
    <location>
        <begin position="64"/>
        <end position="81"/>
    </location>
</feature>
<keyword evidence="1" id="KW-0812">Transmembrane</keyword>
<keyword evidence="1" id="KW-0472">Membrane</keyword>
<dbReference type="STRING" id="1314751.GCA_001591425_02359"/>
<gene>
    <name evidence="2" type="ORF">BC6307_00725</name>
</gene>